<gene>
    <name evidence="2" type="ORF">DILT_LOCUS1322</name>
</gene>
<dbReference type="OrthoDB" id="6259888at2759"/>
<organism evidence="2 3">
    <name type="scientific">Dibothriocephalus latus</name>
    <name type="common">Fish tapeworm</name>
    <name type="synonym">Diphyllobothrium latum</name>
    <dbReference type="NCBI Taxonomy" id="60516"/>
    <lineage>
        <taxon>Eukaryota</taxon>
        <taxon>Metazoa</taxon>
        <taxon>Spiralia</taxon>
        <taxon>Lophotrochozoa</taxon>
        <taxon>Platyhelminthes</taxon>
        <taxon>Cestoda</taxon>
        <taxon>Eucestoda</taxon>
        <taxon>Diphyllobothriidea</taxon>
        <taxon>Diphyllobothriidae</taxon>
        <taxon>Dibothriocephalus</taxon>
    </lineage>
</organism>
<evidence type="ECO:0000256" key="1">
    <source>
        <dbReference type="SAM" id="MobiDB-lite"/>
    </source>
</evidence>
<reference evidence="2 3" key="1">
    <citation type="submission" date="2018-11" db="EMBL/GenBank/DDBJ databases">
        <authorList>
            <consortium name="Pathogen Informatics"/>
        </authorList>
    </citation>
    <scope>NUCLEOTIDE SEQUENCE [LARGE SCALE GENOMIC DNA]</scope>
</reference>
<dbReference type="AlphaFoldDB" id="A0A3P6PRM8"/>
<name>A0A3P6PRM8_DIBLA</name>
<dbReference type="EMBL" id="UYRU01008518">
    <property type="protein sequence ID" value="VDK42496.1"/>
    <property type="molecule type" value="Genomic_DNA"/>
</dbReference>
<evidence type="ECO:0000313" key="2">
    <source>
        <dbReference type="EMBL" id="VDK42496.1"/>
    </source>
</evidence>
<keyword evidence="3" id="KW-1185">Reference proteome</keyword>
<sequence>MSYGTRGHLQKHYHSRQHLTRLCVNLRYDEAAMDIKSLPPNFLRSLTVDENTGMLSKTEVDKIAKFKEEQNNKKSPTAPASHMSC</sequence>
<protein>
    <submittedName>
        <fullName evidence="2">Uncharacterized protein</fullName>
    </submittedName>
</protein>
<dbReference type="Proteomes" id="UP000281553">
    <property type="component" value="Unassembled WGS sequence"/>
</dbReference>
<feature type="region of interest" description="Disordered" evidence="1">
    <location>
        <begin position="66"/>
        <end position="85"/>
    </location>
</feature>
<evidence type="ECO:0000313" key="3">
    <source>
        <dbReference type="Proteomes" id="UP000281553"/>
    </source>
</evidence>
<proteinExistence type="predicted"/>
<accession>A0A3P6PRM8</accession>